<evidence type="ECO:0000256" key="2">
    <source>
        <dbReference type="PIRSR" id="PIRSR601310-3"/>
    </source>
</evidence>
<dbReference type="RefSeq" id="WP_173532550.1">
    <property type="nucleotide sequence ID" value="NZ_CP054143.1"/>
</dbReference>
<evidence type="ECO:0000256" key="1">
    <source>
        <dbReference type="PIRSR" id="PIRSR601310-1"/>
    </source>
</evidence>
<dbReference type="Gene3D" id="3.30.428.10">
    <property type="entry name" value="HIT-like"/>
    <property type="match status" value="1"/>
</dbReference>
<evidence type="ECO:0000313" key="5">
    <source>
        <dbReference type="EMBL" id="QKJ66046.1"/>
    </source>
</evidence>
<dbReference type="CDD" id="cd01276">
    <property type="entry name" value="PKCI_related"/>
    <property type="match status" value="1"/>
</dbReference>
<keyword evidence="6" id="KW-1185">Reference proteome</keyword>
<protein>
    <submittedName>
        <fullName evidence="5">Histidine triad nucleotide-binding protein</fullName>
    </submittedName>
</protein>
<dbReference type="SUPFAM" id="SSF54197">
    <property type="entry name" value="HIT-like"/>
    <property type="match status" value="1"/>
</dbReference>
<dbReference type="PRINTS" id="PR00332">
    <property type="entry name" value="HISTRIAD"/>
</dbReference>
<gene>
    <name evidence="5" type="ORF">HQN60_04580</name>
</gene>
<feature type="domain" description="HIT" evidence="4">
    <location>
        <begin position="5"/>
        <end position="109"/>
    </location>
</feature>
<dbReference type="InterPro" id="IPR036265">
    <property type="entry name" value="HIT-like_sf"/>
</dbReference>
<dbReference type="InterPro" id="IPR019808">
    <property type="entry name" value="Histidine_triad_CS"/>
</dbReference>
<sequence length="109" mass="11967">MSDCLFCKIVGKQIPAKIIYEDDDLIAFNDIRPAAPVHFLVIPKQHIDSLLGCTEQDQVLLGKLLARVPHIAREQGLQAGFKTAINTGEAGGQEVYHLHLHVLGTPEES</sequence>
<dbReference type="EMBL" id="CP054143">
    <property type="protein sequence ID" value="QKJ66046.1"/>
    <property type="molecule type" value="Genomic_DNA"/>
</dbReference>
<dbReference type="GO" id="GO:0003824">
    <property type="term" value="F:catalytic activity"/>
    <property type="evidence" value="ECO:0007669"/>
    <property type="project" value="InterPro"/>
</dbReference>
<dbReference type="InterPro" id="IPR001310">
    <property type="entry name" value="Histidine_triad_HIT"/>
</dbReference>
<organism evidence="5 6">
    <name type="scientific">Deefgea piscis</name>
    <dbReference type="NCBI Taxonomy" id="2739061"/>
    <lineage>
        <taxon>Bacteria</taxon>
        <taxon>Pseudomonadati</taxon>
        <taxon>Pseudomonadota</taxon>
        <taxon>Betaproteobacteria</taxon>
        <taxon>Neisseriales</taxon>
        <taxon>Chitinibacteraceae</taxon>
        <taxon>Deefgea</taxon>
    </lineage>
</organism>
<name>A0A6M8SRW2_9NEIS</name>
<dbReference type="PANTHER" id="PTHR23089">
    <property type="entry name" value="HISTIDINE TRIAD HIT PROTEIN"/>
    <property type="match status" value="1"/>
</dbReference>
<evidence type="ECO:0000313" key="6">
    <source>
        <dbReference type="Proteomes" id="UP000504844"/>
    </source>
</evidence>
<feature type="short sequence motif" description="Histidine triad motif" evidence="2 3">
    <location>
        <begin position="97"/>
        <end position="101"/>
    </location>
</feature>
<feature type="active site" description="Tele-AMP-histidine intermediate" evidence="1">
    <location>
        <position position="99"/>
    </location>
</feature>
<evidence type="ECO:0000256" key="3">
    <source>
        <dbReference type="PROSITE-ProRule" id="PRU00464"/>
    </source>
</evidence>
<reference evidence="5 6" key="1">
    <citation type="submission" date="2020-05" db="EMBL/GenBank/DDBJ databases">
        <title>Complete genome sequence of Deefgea sp. D17.</title>
        <authorList>
            <person name="Bae J.-W."/>
            <person name="Han J.E."/>
        </authorList>
    </citation>
    <scope>NUCLEOTIDE SEQUENCE [LARGE SCALE GENOMIC DNA]</scope>
    <source>
        <strain evidence="5 6">D17</strain>
    </source>
</reference>
<dbReference type="KEGG" id="dee:HQN60_04580"/>
<accession>A0A6M8SRW2</accession>
<dbReference type="InterPro" id="IPR011146">
    <property type="entry name" value="HIT-like"/>
</dbReference>
<dbReference type="PROSITE" id="PS00892">
    <property type="entry name" value="HIT_1"/>
    <property type="match status" value="1"/>
</dbReference>
<dbReference type="PROSITE" id="PS51084">
    <property type="entry name" value="HIT_2"/>
    <property type="match status" value="1"/>
</dbReference>
<dbReference type="Proteomes" id="UP000504844">
    <property type="component" value="Chromosome"/>
</dbReference>
<evidence type="ECO:0000259" key="4">
    <source>
        <dbReference type="PROSITE" id="PS51084"/>
    </source>
</evidence>
<dbReference type="AlphaFoldDB" id="A0A6M8SRW2"/>
<dbReference type="Pfam" id="PF11969">
    <property type="entry name" value="DcpS_C"/>
    <property type="match status" value="1"/>
</dbReference>
<proteinExistence type="predicted"/>